<evidence type="ECO:0000313" key="1">
    <source>
        <dbReference type="EMBL" id="AEG73497.1"/>
    </source>
</evidence>
<dbReference type="EMBL" id="CP002808">
    <property type="protein sequence ID" value="AEG73497.1"/>
    <property type="molecule type" value="Genomic_DNA"/>
</dbReference>
<organism evidence="1 2">
    <name type="scientific">Mycoplasma haemofelis (strain Ohio2)</name>
    <dbReference type="NCBI Taxonomy" id="859194"/>
    <lineage>
        <taxon>Bacteria</taxon>
        <taxon>Bacillati</taxon>
        <taxon>Mycoplasmatota</taxon>
        <taxon>Mollicutes</taxon>
        <taxon>Mycoplasmataceae</taxon>
        <taxon>Mycoplasma</taxon>
    </lineage>
</organism>
<reference key="2">
    <citation type="submission" date="2011-05" db="EMBL/GenBank/DDBJ databases">
        <title>The Genome of Mycoplasma haemofelis Strain Ohio2, a pathogenic hemoplasma of the cat.</title>
        <authorList>
            <person name="Santos A.P."/>
            <person name="Guimaraes A.M.S."/>
            <person name="SanMiguel P.J."/>
            <person name="Martin S.W."/>
            <person name="Messick J.B."/>
        </authorList>
    </citation>
    <scope>NUCLEOTIDE SEQUENCE</scope>
    <source>
        <strain>Ohio2</strain>
    </source>
</reference>
<dbReference type="AlphaFoldDB" id="F6FFS9"/>
<evidence type="ECO:0000313" key="2">
    <source>
        <dbReference type="Proteomes" id="UP000007952"/>
    </source>
</evidence>
<reference evidence="1 2" key="1">
    <citation type="journal article" date="2011" name="J. Bacteriol.">
        <title>Complete genome sequences of two hemotropic Mycoplasmas, Mycoplasma haemofelis strain Ohio2 and Mycoplasma suis strain Illinois.</title>
        <authorList>
            <person name="Messick J.B."/>
            <person name="Santos A.P."/>
            <person name="Guimaraes A.M."/>
        </authorList>
    </citation>
    <scope>NUCLEOTIDE SEQUENCE [LARGE SCALE GENOMIC DNA]</scope>
    <source>
        <strain evidence="1 2">Ohio2</strain>
    </source>
</reference>
<sequence>MDLVKPLAVLGSGGTLATGAYLTKDHWMPSPKEEKVKTISDALKGKKLISSLPTSDLEKQWEEEFESDQETLKKLLGDNNLDKSKGGKALSGWCANQMSLDVDKNQGALKHVEKYCLIRSVASQLERKQKTLLKEGQAQEWKATYDKRKSTSTKREDIGLTGSAWEGDKESEDLPKVKEWCSTNSVKDFLASDNGALYTNVLKWCTTNGATEN</sequence>
<proteinExistence type="predicted"/>
<dbReference type="BioCyc" id="MHAE859194:G1GR7-1252-MONOMER"/>
<dbReference type="Proteomes" id="UP000007952">
    <property type="component" value="Chromosome"/>
</dbReference>
<dbReference type="STRING" id="859194.MHF_1261"/>
<name>F6FFS9_MYCHI</name>
<protein>
    <submittedName>
        <fullName evidence="1">Uncharacterized protein</fullName>
    </submittedName>
</protein>
<dbReference type="HOGENOM" id="CLU_113690_0_0_14"/>
<accession>F6FFS9</accession>
<dbReference type="KEGG" id="mhf:MHF_1261"/>
<gene>
    <name evidence="1" type="ordered locus">MHF_1261</name>
</gene>